<dbReference type="EMBL" id="HACG01006887">
    <property type="protein sequence ID" value="CEK53752.1"/>
    <property type="molecule type" value="Transcribed_RNA"/>
</dbReference>
<dbReference type="InterPro" id="IPR001611">
    <property type="entry name" value="Leu-rich_rpt"/>
</dbReference>
<evidence type="ECO:0000256" key="2">
    <source>
        <dbReference type="ARBA" id="ARBA00022737"/>
    </source>
</evidence>
<dbReference type="PROSITE" id="PS51450">
    <property type="entry name" value="LRR"/>
    <property type="match status" value="2"/>
</dbReference>
<feature type="non-terminal residue" evidence="3">
    <location>
        <position position="1"/>
    </location>
</feature>
<keyword evidence="1" id="KW-0433">Leucine-rich repeat</keyword>
<protein>
    <submittedName>
        <fullName evidence="3">Uncharacterized protein</fullName>
    </submittedName>
</protein>
<keyword evidence="2" id="KW-0677">Repeat</keyword>
<proteinExistence type="predicted"/>
<evidence type="ECO:0000256" key="1">
    <source>
        <dbReference type="ARBA" id="ARBA00022614"/>
    </source>
</evidence>
<sequence length="115" mass="13320">VLDMSRNKLINMTSIPILSDLLVLDLSSNWMRFLGNLWVFEHVTKLRVLSLSNNGLQSLQHGSFSGLNELKQLDLSRNIIRRIDIHAFSGLGNLEVLRLDNNELYQIKREWFLSL</sequence>
<feature type="non-terminal residue" evidence="3">
    <location>
        <position position="115"/>
    </location>
</feature>
<dbReference type="PANTHER" id="PTHR24366">
    <property type="entry name" value="IG(IMMUNOGLOBULIN) AND LRR(LEUCINE RICH REPEAT) DOMAINS"/>
    <property type="match status" value="1"/>
</dbReference>
<evidence type="ECO:0000313" key="3">
    <source>
        <dbReference type="EMBL" id="CEK53752.1"/>
    </source>
</evidence>
<dbReference type="PANTHER" id="PTHR24366:SF96">
    <property type="entry name" value="LEUCINE RICH REPEAT CONTAINING 53"/>
    <property type="match status" value="1"/>
</dbReference>
<accession>A0A0B6YBQ3</accession>
<dbReference type="Gene3D" id="3.80.10.10">
    <property type="entry name" value="Ribonuclease Inhibitor"/>
    <property type="match status" value="1"/>
</dbReference>
<dbReference type="SUPFAM" id="SSF52058">
    <property type="entry name" value="L domain-like"/>
    <property type="match status" value="1"/>
</dbReference>
<dbReference type="SMART" id="SM00369">
    <property type="entry name" value="LRR_TYP"/>
    <property type="match status" value="4"/>
</dbReference>
<gene>
    <name evidence="3" type="primary">ORF21142</name>
</gene>
<name>A0A0B6YBQ3_9EUPU</name>
<dbReference type="InterPro" id="IPR003591">
    <property type="entry name" value="Leu-rich_rpt_typical-subtyp"/>
</dbReference>
<reference evidence="3" key="1">
    <citation type="submission" date="2014-12" db="EMBL/GenBank/DDBJ databases">
        <title>Insight into the proteome of Arion vulgaris.</title>
        <authorList>
            <person name="Aradska J."/>
            <person name="Bulat T."/>
            <person name="Smidak R."/>
            <person name="Sarate P."/>
            <person name="Gangsoo J."/>
            <person name="Sialana F."/>
            <person name="Bilban M."/>
            <person name="Lubec G."/>
        </authorList>
    </citation>
    <scope>NUCLEOTIDE SEQUENCE</scope>
    <source>
        <tissue evidence="3">Skin</tissue>
    </source>
</reference>
<dbReference type="InterPro" id="IPR032675">
    <property type="entry name" value="LRR_dom_sf"/>
</dbReference>
<organism evidence="3">
    <name type="scientific">Arion vulgaris</name>
    <dbReference type="NCBI Taxonomy" id="1028688"/>
    <lineage>
        <taxon>Eukaryota</taxon>
        <taxon>Metazoa</taxon>
        <taxon>Spiralia</taxon>
        <taxon>Lophotrochozoa</taxon>
        <taxon>Mollusca</taxon>
        <taxon>Gastropoda</taxon>
        <taxon>Heterobranchia</taxon>
        <taxon>Euthyneura</taxon>
        <taxon>Panpulmonata</taxon>
        <taxon>Eupulmonata</taxon>
        <taxon>Stylommatophora</taxon>
        <taxon>Helicina</taxon>
        <taxon>Arionoidea</taxon>
        <taxon>Arionidae</taxon>
        <taxon>Arion</taxon>
    </lineage>
</organism>
<dbReference type="Pfam" id="PF13855">
    <property type="entry name" value="LRR_8"/>
    <property type="match status" value="1"/>
</dbReference>
<dbReference type="AlphaFoldDB" id="A0A0B6YBQ3"/>